<name>A0A382BW84_9ZZZZ</name>
<organism evidence="1">
    <name type="scientific">marine metagenome</name>
    <dbReference type="NCBI Taxonomy" id="408172"/>
    <lineage>
        <taxon>unclassified sequences</taxon>
        <taxon>metagenomes</taxon>
        <taxon>ecological metagenomes</taxon>
    </lineage>
</organism>
<sequence>MLFPFAKNLFFSGLRAGKIKRMIAMIMIGPEMGRVKKTVKSPFEINRDCRSAG</sequence>
<dbReference type="AlphaFoldDB" id="A0A382BW84"/>
<dbReference type="EMBL" id="UINC01031666">
    <property type="protein sequence ID" value="SVB18070.1"/>
    <property type="molecule type" value="Genomic_DNA"/>
</dbReference>
<feature type="non-terminal residue" evidence="1">
    <location>
        <position position="53"/>
    </location>
</feature>
<reference evidence="1" key="1">
    <citation type="submission" date="2018-05" db="EMBL/GenBank/DDBJ databases">
        <authorList>
            <person name="Lanie J.A."/>
            <person name="Ng W.-L."/>
            <person name="Kazmierczak K.M."/>
            <person name="Andrzejewski T.M."/>
            <person name="Davidsen T.M."/>
            <person name="Wayne K.J."/>
            <person name="Tettelin H."/>
            <person name="Glass J.I."/>
            <person name="Rusch D."/>
            <person name="Podicherti R."/>
            <person name="Tsui H.-C.T."/>
            <person name="Winkler M.E."/>
        </authorList>
    </citation>
    <scope>NUCLEOTIDE SEQUENCE</scope>
</reference>
<accession>A0A382BW84</accession>
<evidence type="ECO:0000313" key="1">
    <source>
        <dbReference type="EMBL" id="SVB18070.1"/>
    </source>
</evidence>
<proteinExistence type="predicted"/>
<protein>
    <submittedName>
        <fullName evidence="1">Uncharacterized protein</fullName>
    </submittedName>
</protein>
<gene>
    <name evidence="1" type="ORF">METZ01_LOCUS170924</name>
</gene>